<reference evidence="13 14" key="1">
    <citation type="journal article" date="2013" name="Genome Announc.">
        <title>Draft Genome Sequence of Strain JLT2015T, Belonging to the Family Sphingomonadaceae of the Alphaproteobacteria.</title>
        <authorList>
            <person name="Tang K."/>
            <person name="Liu K."/>
            <person name="Li S."/>
            <person name="Jiao N."/>
        </authorList>
    </citation>
    <scope>NUCLEOTIDE SEQUENCE [LARGE SCALE GENOMIC DNA]</scope>
    <source>
        <strain evidence="13 14">JLT2015</strain>
    </source>
</reference>
<gene>
    <name evidence="13" type="ORF">C725_2386</name>
</gene>
<evidence type="ECO:0000256" key="8">
    <source>
        <dbReference type="PROSITE-ProRule" id="PRU01360"/>
    </source>
</evidence>
<feature type="signal peptide" evidence="10">
    <location>
        <begin position="1"/>
        <end position="23"/>
    </location>
</feature>
<evidence type="ECO:0000256" key="10">
    <source>
        <dbReference type="SAM" id="SignalP"/>
    </source>
</evidence>
<dbReference type="PATRIC" id="fig|1234595.3.peg.2388"/>
<dbReference type="AlphaFoldDB" id="M2U378"/>
<dbReference type="InterPro" id="IPR039426">
    <property type="entry name" value="TonB-dep_rcpt-like"/>
</dbReference>
<dbReference type="OrthoDB" id="7051241at2"/>
<dbReference type="PROSITE" id="PS52016">
    <property type="entry name" value="TONB_DEPENDENT_REC_3"/>
    <property type="match status" value="1"/>
</dbReference>
<evidence type="ECO:0000256" key="3">
    <source>
        <dbReference type="ARBA" id="ARBA00022452"/>
    </source>
</evidence>
<dbReference type="Pfam" id="PF00593">
    <property type="entry name" value="TonB_dep_Rec_b-barrel"/>
    <property type="match status" value="1"/>
</dbReference>
<accession>M2U378</accession>
<keyword evidence="4 8" id="KW-0812">Transmembrane</keyword>
<dbReference type="Pfam" id="PF07715">
    <property type="entry name" value="Plug"/>
    <property type="match status" value="1"/>
</dbReference>
<feature type="chain" id="PRO_5004026950" evidence="10">
    <location>
        <begin position="24"/>
        <end position="973"/>
    </location>
</feature>
<keyword evidence="14" id="KW-1185">Reference proteome</keyword>
<evidence type="ECO:0000256" key="6">
    <source>
        <dbReference type="ARBA" id="ARBA00023136"/>
    </source>
</evidence>
<evidence type="ECO:0000256" key="5">
    <source>
        <dbReference type="ARBA" id="ARBA00023077"/>
    </source>
</evidence>
<dbReference type="PANTHER" id="PTHR47234">
    <property type="match status" value="1"/>
</dbReference>
<protein>
    <submittedName>
        <fullName evidence="13">TonB-dependent receptor</fullName>
    </submittedName>
</protein>
<comment type="caution">
    <text evidence="13">The sequence shown here is derived from an EMBL/GenBank/DDBJ whole genome shotgun (WGS) entry which is preliminary data.</text>
</comment>
<keyword evidence="2 8" id="KW-0813">Transport</keyword>
<sequence length="973" mass="103289">MTNTFYRTALKASTALVAVAAFAAPGYAQVDESATAAQNQDSENATPAVVTDPIVITGSRISNPNLVQSSPVQVVGENEAALRQATNAEELIGELPGISPGINSSVNNGSAGFSSLNLRNLGTNRNLVLLDGTRLVPTSLAGTVDLNIIPLALIERVEVVTGGASSVYGADAISGVANFVLKRDFSGAEIVGTTGITEAGDGFRVRGDVTLGANFDDGRGNASMNVGYQKIDGVLQGNRSISQDTFFYDGSEVGSGTAQPTRITSLLDGDDNSSTNQYDPETGQLVPTYNTYNFAPDNYFQTPLERFNVFADAHYEVADNVEVYTRGMFTKSIVDLQLAPSGLFGDTWQFPLNNPFINDTIRNQICGGAGVSAADCAAAGAATDPTDDGYLEVPVTINRRLIEMGPRQTRYTTNQFQIWTGVRGSLTDTIDYDVYATYGESDRRQNVTNWGLKSRVQQALRAIDADTCVDTSNGCSPINLFGDGLSVSDESIAFFNQPAGNTVQTTLFQANASLSGDLGEQGFLTDTPVGFALGAEYRDYGASQVSDVSFGTQDEVMGTGAPSPSFSGGYDVKEVFGELIVPILEDIPGIYSLTAEGGIRYSDYSNTGTSTTWKAGGTYEPFEGYRVRGIYQRAVRSPNISELFSPVVTGLTALSTDPCAGSNPVGNAALTAICIAQGAPSSQIGNIPTPNASQANATAGGNPDLDVEKAKSYTVGLVLQPPQVPGLAITADYYNIKVTDAITNPTPGDILVPCYGQNNDGQGSDPAACQNIVRNPLNGSVNGGGDTPGLILQLTNQGTIETTGVDLRVAYSIPASFGAVNFDFNGNWVDKLKFRASPTSLNRECVGYYSENCEPITPEYTFNFRTTLSLDAVDVSVLWTWLDGVDLEPIGAAYSGALEEYRSISAYNYFDLTARFRATENFELTAGVNNLFDKKPPLVSNYVGSSSYNSGNTYPTTYDALGRRMSITGRLTF</sequence>
<dbReference type="InterPro" id="IPR036942">
    <property type="entry name" value="Beta-barrel_TonB_sf"/>
</dbReference>
<dbReference type="Gene3D" id="2.40.170.20">
    <property type="entry name" value="TonB-dependent receptor, beta-barrel domain"/>
    <property type="match status" value="1"/>
</dbReference>
<feature type="domain" description="TonB-dependent receptor plug" evidence="12">
    <location>
        <begin position="69"/>
        <end position="176"/>
    </location>
</feature>
<dbReference type="Proteomes" id="UP000011717">
    <property type="component" value="Unassembled WGS sequence"/>
</dbReference>
<keyword evidence="7 8" id="KW-0998">Cell outer membrane</keyword>
<dbReference type="Gene3D" id="2.170.130.10">
    <property type="entry name" value="TonB-dependent receptor, plug domain"/>
    <property type="match status" value="1"/>
</dbReference>
<dbReference type="SUPFAM" id="SSF56935">
    <property type="entry name" value="Porins"/>
    <property type="match status" value="1"/>
</dbReference>
<dbReference type="GO" id="GO:0009279">
    <property type="term" value="C:cell outer membrane"/>
    <property type="evidence" value="ECO:0007669"/>
    <property type="project" value="UniProtKB-SubCell"/>
</dbReference>
<dbReference type="InterPro" id="IPR037066">
    <property type="entry name" value="Plug_dom_sf"/>
</dbReference>
<dbReference type="EMBL" id="AMRV01000008">
    <property type="protein sequence ID" value="EMD82348.1"/>
    <property type="molecule type" value="Genomic_DNA"/>
</dbReference>
<organism evidence="13 14">
    <name type="scientific">Pacificimonas flava</name>
    <dbReference type="NCBI Taxonomy" id="1234595"/>
    <lineage>
        <taxon>Bacteria</taxon>
        <taxon>Pseudomonadati</taxon>
        <taxon>Pseudomonadota</taxon>
        <taxon>Alphaproteobacteria</taxon>
        <taxon>Sphingomonadales</taxon>
        <taxon>Sphingosinicellaceae</taxon>
        <taxon>Pacificimonas</taxon>
    </lineage>
</organism>
<keyword evidence="10" id="KW-0732">Signal</keyword>
<evidence type="ECO:0000256" key="9">
    <source>
        <dbReference type="RuleBase" id="RU003357"/>
    </source>
</evidence>
<evidence type="ECO:0000256" key="4">
    <source>
        <dbReference type="ARBA" id="ARBA00022692"/>
    </source>
</evidence>
<evidence type="ECO:0000313" key="14">
    <source>
        <dbReference type="Proteomes" id="UP000011717"/>
    </source>
</evidence>
<evidence type="ECO:0000313" key="13">
    <source>
        <dbReference type="EMBL" id="EMD82348.1"/>
    </source>
</evidence>
<evidence type="ECO:0000256" key="2">
    <source>
        <dbReference type="ARBA" id="ARBA00022448"/>
    </source>
</evidence>
<dbReference type="RefSeq" id="WP_008603181.1">
    <property type="nucleotide sequence ID" value="NZ_AMRV01000008.1"/>
</dbReference>
<name>M2U378_9SPHN</name>
<keyword evidence="6 8" id="KW-0472">Membrane</keyword>
<keyword evidence="5 9" id="KW-0798">TonB box</keyword>
<proteinExistence type="inferred from homology"/>
<evidence type="ECO:0000256" key="1">
    <source>
        <dbReference type="ARBA" id="ARBA00004571"/>
    </source>
</evidence>
<feature type="domain" description="TonB-dependent receptor-like beta-barrel" evidence="11">
    <location>
        <begin position="409"/>
        <end position="931"/>
    </location>
</feature>
<comment type="similarity">
    <text evidence="8 9">Belongs to the TonB-dependent receptor family.</text>
</comment>
<comment type="subcellular location">
    <subcellularLocation>
        <location evidence="1 8">Cell outer membrane</location>
        <topology evidence="1 8">Multi-pass membrane protein</topology>
    </subcellularLocation>
</comment>
<evidence type="ECO:0000259" key="11">
    <source>
        <dbReference type="Pfam" id="PF00593"/>
    </source>
</evidence>
<keyword evidence="13" id="KW-0675">Receptor</keyword>
<evidence type="ECO:0000256" key="7">
    <source>
        <dbReference type="ARBA" id="ARBA00023237"/>
    </source>
</evidence>
<dbReference type="PANTHER" id="PTHR47234:SF2">
    <property type="entry name" value="TONB-DEPENDENT RECEPTOR"/>
    <property type="match status" value="1"/>
</dbReference>
<keyword evidence="3 8" id="KW-1134">Transmembrane beta strand</keyword>
<dbReference type="InterPro" id="IPR012910">
    <property type="entry name" value="Plug_dom"/>
</dbReference>
<dbReference type="InterPro" id="IPR000531">
    <property type="entry name" value="Beta-barrel_TonB"/>
</dbReference>
<evidence type="ECO:0000259" key="12">
    <source>
        <dbReference type="Pfam" id="PF07715"/>
    </source>
</evidence>